<name>A0ABV2AM97_9EUKA</name>
<keyword evidence="4" id="KW-0747">Spliceosome</keyword>
<evidence type="ECO:0000259" key="8">
    <source>
        <dbReference type="SMART" id="SM01083"/>
    </source>
</evidence>
<organism evidence="9 10">
    <name type="scientific">Bonamia ostreae</name>
    <dbReference type="NCBI Taxonomy" id="126728"/>
    <lineage>
        <taxon>Eukaryota</taxon>
        <taxon>Sar</taxon>
        <taxon>Rhizaria</taxon>
        <taxon>Endomyxa</taxon>
        <taxon>Ascetosporea</taxon>
        <taxon>Haplosporida</taxon>
        <taxon>Bonamia</taxon>
    </lineage>
</organism>
<dbReference type="SMART" id="SM01083">
    <property type="entry name" value="Cir_N"/>
    <property type="match status" value="1"/>
</dbReference>
<evidence type="ECO:0000256" key="3">
    <source>
        <dbReference type="ARBA" id="ARBA00022664"/>
    </source>
</evidence>
<keyword evidence="3" id="KW-0507">mRNA processing</keyword>
<sequence>MGKGGLAFLNKKPWHPASMKNMEITWKAEQKEKKRKKRIEEHLKQIKEERAVEDLKKEQIRAGLITKAESDRMDWMYQTPIIKPNEKEYMLGAPIKQENALSVLKQETESVGAKLNPTNLKGVAAVIENETKLREDPMLEIGRKARSAREEILTNPVKMKKIYDEVKLLKELKKDKRLLKVIAKKTRKKKRRSKK</sequence>
<evidence type="ECO:0000256" key="2">
    <source>
        <dbReference type="ARBA" id="ARBA00006695"/>
    </source>
</evidence>
<keyword evidence="7" id="KW-0539">Nucleus</keyword>
<dbReference type="InterPro" id="IPR051376">
    <property type="entry name" value="CWC25_splicing_factor"/>
</dbReference>
<reference evidence="9 10" key="1">
    <citation type="journal article" date="2024" name="BMC Biol.">
        <title>Comparative genomics of Ascetosporea gives new insight into the evolutionary basis for animal parasitism in Rhizaria.</title>
        <authorList>
            <person name="Hiltunen Thoren M."/>
            <person name="Onut-Brannstrom I."/>
            <person name="Alfjorden A."/>
            <person name="Peckova H."/>
            <person name="Swords F."/>
            <person name="Hooper C."/>
            <person name="Holzer A.S."/>
            <person name="Bass D."/>
            <person name="Burki F."/>
        </authorList>
    </citation>
    <scope>NUCLEOTIDE SEQUENCE [LARGE SCALE GENOMIC DNA]</scope>
    <source>
        <strain evidence="9">20-A016</strain>
    </source>
</reference>
<evidence type="ECO:0000313" key="9">
    <source>
        <dbReference type="EMBL" id="MES1920634.1"/>
    </source>
</evidence>
<evidence type="ECO:0000256" key="7">
    <source>
        <dbReference type="ARBA" id="ARBA00023242"/>
    </source>
</evidence>
<gene>
    <name evidence="9" type="primary">CWC25</name>
    <name evidence="9" type="ORF">MHBO_002287</name>
</gene>
<feature type="domain" description="CBF1-interacting co-repressor CIR N-terminal" evidence="8">
    <location>
        <begin position="13"/>
        <end position="49"/>
    </location>
</feature>
<comment type="similarity">
    <text evidence="2">Belongs to the CWC25 family.</text>
</comment>
<keyword evidence="5" id="KW-0175">Coiled coil</keyword>
<evidence type="ECO:0000256" key="1">
    <source>
        <dbReference type="ARBA" id="ARBA00004123"/>
    </source>
</evidence>
<accession>A0ABV2AM97</accession>
<dbReference type="EMBL" id="JBDODL010000780">
    <property type="protein sequence ID" value="MES1920634.1"/>
    <property type="molecule type" value="Genomic_DNA"/>
</dbReference>
<comment type="subcellular location">
    <subcellularLocation>
        <location evidence="1">Nucleus</location>
    </subcellularLocation>
</comment>
<evidence type="ECO:0000313" key="10">
    <source>
        <dbReference type="Proteomes" id="UP001439008"/>
    </source>
</evidence>
<protein>
    <submittedName>
        <fullName evidence="9">RNA-splicing factor</fullName>
    </submittedName>
</protein>
<comment type="caution">
    <text evidence="9">The sequence shown here is derived from an EMBL/GenBank/DDBJ whole genome shotgun (WGS) entry which is preliminary data.</text>
</comment>
<evidence type="ECO:0000256" key="6">
    <source>
        <dbReference type="ARBA" id="ARBA00023187"/>
    </source>
</evidence>
<proteinExistence type="inferred from homology"/>
<dbReference type="InterPro" id="IPR019339">
    <property type="entry name" value="CIR_N_dom"/>
</dbReference>
<keyword evidence="10" id="KW-1185">Reference proteome</keyword>
<evidence type="ECO:0000256" key="4">
    <source>
        <dbReference type="ARBA" id="ARBA00022728"/>
    </source>
</evidence>
<evidence type="ECO:0000256" key="5">
    <source>
        <dbReference type="ARBA" id="ARBA00023054"/>
    </source>
</evidence>
<dbReference type="Proteomes" id="UP001439008">
    <property type="component" value="Unassembled WGS sequence"/>
</dbReference>
<dbReference type="PANTHER" id="PTHR16196:SF0">
    <property type="entry name" value="PRE-MRNA-SPLICING FACTOR CWC25 HOMOLOG"/>
    <property type="match status" value="1"/>
</dbReference>
<dbReference type="Pfam" id="PF12542">
    <property type="entry name" value="CWC25"/>
    <property type="match status" value="1"/>
</dbReference>
<dbReference type="Pfam" id="PF10197">
    <property type="entry name" value="Cir_N"/>
    <property type="match status" value="1"/>
</dbReference>
<dbReference type="InterPro" id="IPR022209">
    <property type="entry name" value="CWC25"/>
</dbReference>
<keyword evidence="6" id="KW-0508">mRNA splicing</keyword>
<dbReference type="PANTHER" id="PTHR16196">
    <property type="entry name" value="CELL CYCLE CONTROL PROTEIN CWF25"/>
    <property type="match status" value="1"/>
</dbReference>